<dbReference type="RefSeq" id="WP_130413766.1">
    <property type="nucleotide sequence ID" value="NZ_SHKX01000013.1"/>
</dbReference>
<dbReference type="NCBIfam" id="TIGR02481">
    <property type="entry name" value="hemeryth_dom"/>
    <property type="match status" value="1"/>
</dbReference>
<proteinExistence type="inferred from homology"/>
<dbReference type="GO" id="GO:0005344">
    <property type="term" value="F:oxygen carrier activity"/>
    <property type="evidence" value="ECO:0007669"/>
    <property type="project" value="UniProtKB-KW"/>
</dbReference>
<feature type="domain" description="Hemerythrin-like" evidence="5">
    <location>
        <begin position="20"/>
        <end position="131"/>
    </location>
</feature>
<dbReference type="NCBIfam" id="NF033749">
    <property type="entry name" value="bact_hemeryth"/>
    <property type="match status" value="1"/>
</dbReference>
<dbReference type="Pfam" id="PF01814">
    <property type="entry name" value="Hemerythrin"/>
    <property type="match status" value="1"/>
</dbReference>
<evidence type="ECO:0000313" key="7">
    <source>
        <dbReference type="Proteomes" id="UP000292423"/>
    </source>
</evidence>
<comment type="similarity">
    <text evidence="1">Belongs to the hemerythrin family.</text>
</comment>
<evidence type="ECO:0000256" key="2">
    <source>
        <dbReference type="ARBA" id="ARBA00022621"/>
    </source>
</evidence>
<keyword evidence="2" id="KW-0813">Transport</keyword>
<accession>A0A4V2G3U3</accession>
<keyword evidence="7" id="KW-1185">Reference proteome</keyword>
<keyword evidence="4" id="KW-0408">Iron</keyword>
<dbReference type="GO" id="GO:0046872">
    <property type="term" value="F:metal ion binding"/>
    <property type="evidence" value="ECO:0007669"/>
    <property type="project" value="UniProtKB-KW"/>
</dbReference>
<organism evidence="6 7">
    <name type="scientific">Fluviicoccus keumensis</name>
    <dbReference type="NCBI Taxonomy" id="1435465"/>
    <lineage>
        <taxon>Bacteria</taxon>
        <taxon>Pseudomonadati</taxon>
        <taxon>Pseudomonadota</taxon>
        <taxon>Gammaproteobacteria</taxon>
        <taxon>Moraxellales</taxon>
        <taxon>Moraxellaceae</taxon>
        <taxon>Fluviicoccus</taxon>
    </lineage>
</organism>
<dbReference type="SUPFAM" id="SSF47188">
    <property type="entry name" value="Hemerythrin-like"/>
    <property type="match status" value="1"/>
</dbReference>
<dbReference type="EMBL" id="SHKX01000013">
    <property type="protein sequence ID" value="RZU38306.1"/>
    <property type="molecule type" value="Genomic_DNA"/>
</dbReference>
<dbReference type="Gene3D" id="1.20.120.50">
    <property type="entry name" value="Hemerythrin-like"/>
    <property type="match status" value="1"/>
</dbReference>
<evidence type="ECO:0000256" key="4">
    <source>
        <dbReference type="ARBA" id="ARBA00023004"/>
    </source>
</evidence>
<name>A0A4V2G3U3_9GAMM</name>
<dbReference type="OrthoDB" id="1122424at2"/>
<evidence type="ECO:0000313" key="6">
    <source>
        <dbReference type="EMBL" id="RZU38306.1"/>
    </source>
</evidence>
<sequence>MSTATAEDLFHWSDDFNVNIQEVDEQHKVLVDLLNQLHHAIREHRGKAASRVILDQLADYTRTHFLLEESLMRVLHYPGLEIHKQQHEDLIKQIHDLQHKLDYENVTITFELLHFLKNWLIHHINESDKRFGQFFAKSQNLQQYQTWNKEVEQTMTKKKWWWKFW</sequence>
<keyword evidence="3" id="KW-0479">Metal-binding</keyword>
<keyword evidence="2" id="KW-0561">Oxygen transport</keyword>
<evidence type="ECO:0000256" key="3">
    <source>
        <dbReference type="ARBA" id="ARBA00022723"/>
    </source>
</evidence>
<evidence type="ECO:0000259" key="5">
    <source>
        <dbReference type="Pfam" id="PF01814"/>
    </source>
</evidence>
<dbReference type="InterPro" id="IPR050669">
    <property type="entry name" value="Hemerythrin"/>
</dbReference>
<dbReference type="InterPro" id="IPR016131">
    <property type="entry name" value="Haemerythrin_Fe_BS"/>
</dbReference>
<dbReference type="InterPro" id="IPR035938">
    <property type="entry name" value="Hemerythrin-like_sf"/>
</dbReference>
<dbReference type="PANTHER" id="PTHR37164">
    <property type="entry name" value="BACTERIOHEMERYTHRIN"/>
    <property type="match status" value="1"/>
</dbReference>
<protein>
    <submittedName>
        <fullName evidence="6">Hemerythrin</fullName>
    </submittedName>
</protein>
<dbReference type="PROSITE" id="PS00550">
    <property type="entry name" value="HEMERYTHRINS"/>
    <property type="match status" value="1"/>
</dbReference>
<dbReference type="InterPro" id="IPR012312">
    <property type="entry name" value="Hemerythrin-like"/>
</dbReference>
<dbReference type="PANTHER" id="PTHR37164:SF1">
    <property type="entry name" value="BACTERIOHEMERYTHRIN"/>
    <property type="match status" value="1"/>
</dbReference>
<reference evidence="6 7" key="1">
    <citation type="submission" date="2019-02" db="EMBL/GenBank/DDBJ databases">
        <title>Genomic Encyclopedia of Type Strains, Phase IV (KMG-IV): sequencing the most valuable type-strain genomes for metagenomic binning, comparative biology and taxonomic classification.</title>
        <authorList>
            <person name="Goeker M."/>
        </authorList>
    </citation>
    <scope>NUCLEOTIDE SEQUENCE [LARGE SCALE GENOMIC DNA]</scope>
    <source>
        <strain evidence="6 7">DSM 105135</strain>
    </source>
</reference>
<comment type="caution">
    <text evidence="6">The sequence shown here is derived from an EMBL/GenBank/DDBJ whole genome shotgun (WGS) entry which is preliminary data.</text>
</comment>
<dbReference type="AlphaFoldDB" id="A0A4V2G3U3"/>
<dbReference type="InterPro" id="IPR012827">
    <property type="entry name" value="Hemerythrin_metal-bd"/>
</dbReference>
<dbReference type="CDD" id="cd12107">
    <property type="entry name" value="Hemerythrin"/>
    <property type="match status" value="1"/>
</dbReference>
<evidence type="ECO:0000256" key="1">
    <source>
        <dbReference type="ARBA" id="ARBA00010587"/>
    </source>
</evidence>
<dbReference type="Proteomes" id="UP000292423">
    <property type="component" value="Unassembled WGS sequence"/>
</dbReference>
<gene>
    <name evidence="6" type="ORF">EV700_2236</name>
</gene>